<keyword evidence="2 6" id="KW-0378">Hydrolase</keyword>
<evidence type="ECO:0000259" key="5">
    <source>
        <dbReference type="Pfam" id="PF18564"/>
    </source>
</evidence>
<comment type="similarity">
    <text evidence="1">Belongs to the glycosyl hydrolase 5 (cellulase A) family.</text>
</comment>
<evidence type="ECO:0000259" key="4">
    <source>
        <dbReference type="Pfam" id="PF00150"/>
    </source>
</evidence>
<dbReference type="InterPro" id="IPR052066">
    <property type="entry name" value="Glycosphingolipid_Hydrolases"/>
</dbReference>
<reference evidence="6 7" key="1">
    <citation type="journal article" date="2018" name="Nat. Ecol. Evol.">
        <title>Pezizomycetes genomes reveal the molecular basis of ectomycorrhizal truffle lifestyle.</title>
        <authorList>
            <person name="Murat C."/>
            <person name="Payen T."/>
            <person name="Noel B."/>
            <person name="Kuo A."/>
            <person name="Morin E."/>
            <person name="Chen J."/>
            <person name="Kohler A."/>
            <person name="Krizsan K."/>
            <person name="Balestrini R."/>
            <person name="Da Silva C."/>
            <person name="Montanini B."/>
            <person name="Hainaut M."/>
            <person name="Levati E."/>
            <person name="Barry K.W."/>
            <person name="Belfiori B."/>
            <person name="Cichocki N."/>
            <person name="Clum A."/>
            <person name="Dockter R.B."/>
            <person name="Fauchery L."/>
            <person name="Guy J."/>
            <person name="Iotti M."/>
            <person name="Le Tacon F."/>
            <person name="Lindquist E.A."/>
            <person name="Lipzen A."/>
            <person name="Malagnac F."/>
            <person name="Mello A."/>
            <person name="Molinier V."/>
            <person name="Miyauchi S."/>
            <person name="Poulain J."/>
            <person name="Riccioni C."/>
            <person name="Rubini A."/>
            <person name="Sitrit Y."/>
            <person name="Splivallo R."/>
            <person name="Traeger S."/>
            <person name="Wang M."/>
            <person name="Zifcakova L."/>
            <person name="Wipf D."/>
            <person name="Zambonelli A."/>
            <person name="Paolocci F."/>
            <person name="Nowrousian M."/>
            <person name="Ottonello S."/>
            <person name="Baldrian P."/>
            <person name="Spatafora J.W."/>
            <person name="Henrissat B."/>
            <person name="Nagy L.G."/>
            <person name="Aury J.M."/>
            <person name="Wincker P."/>
            <person name="Grigoriev I.V."/>
            <person name="Bonfante P."/>
            <person name="Martin F.M."/>
        </authorList>
    </citation>
    <scope>NUCLEOTIDE SEQUENCE [LARGE SCALE GENOMIC DNA]</scope>
    <source>
        <strain evidence="6 7">CCBAS932</strain>
    </source>
</reference>
<dbReference type="STRING" id="1392247.A0A3N4KSG7"/>
<dbReference type="SUPFAM" id="SSF51445">
    <property type="entry name" value="(Trans)glycosidases"/>
    <property type="match status" value="1"/>
</dbReference>
<evidence type="ECO:0000256" key="3">
    <source>
        <dbReference type="ARBA" id="ARBA00023295"/>
    </source>
</evidence>
<dbReference type="InterPro" id="IPR001547">
    <property type="entry name" value="Glyco_hydro_5"/>
</dbReference>
<dbReference type="GO" id="GO:1904462">
    <property type="term" value="P:ergosteryl 3-beta-D-glucoside catabolic process"/>
    <property type="evidence" value="ECO:0007669"/>
    <property type="project" value="TreeGrafter"/>
</dbReference>
<evidence type="ECO:0000256" key="1">
    <source>
        <dbReference type="ARBA" id="ARBA00005641"/>
    </source>
</evidence>
<feature type="domain" description="Glycoside hydrolase family 5" evidence="4">
    <location>
        <begin position="97"/>
        <end position="154"/>
    </location>
</feature>
<keyword evidence="7" id="KW-1185">Reference proteome</keyword>
<dbReference type="PANTHER" id="PTHR31308">
    <property type="match status" value="1"/>
</dbReference>
<protein>
    <submittedName>
        <fullName evidence="6">Glycoside hydrolase</fullName>
    </submittedName>
</protein>
<dbReference type="Gene3D" id="2.60.40.1180">
    <property type="entry name" value="Golgi alpha-mannosidase II"/>
    <property type="match status" value="1"/>
</dbReference>
<accession>A0A3N4KSG7</accession>
<dbReference type="PANTHER" id="PTHR31308:SF5">
    <property type="entry name" value="ERGOSTERYL-BETA-GLUCOSIDASE"/>
    <property type="match status" value="1"/>
</dbReference>
<keyword evidence="3" id="KW-0326">Glycosidase</keyword>
<dbReference type="InterPro" id="IPR013780">
    <property type="entry name" value="Glyco_hydro_b"/>
</dbReference>
<dbReference type="OrthoDB" id="9971853at2759"/>
<dbReference type="AlphaFoldDB" id="A0A3N4KSG7"/>
<organism evidence="6 7">
    <name type="scientific">Morchella conica CCBAS932</name>
    <dbReference type="NCBI Taxonomy" id="1392247"/>
    <lineage>
        <taxon>Eukaryota</taxon>
        <taxon>Fungi</taxon>
        <taxon>Dikarya</taxon>
        <taxon>Ascomycota</taxon>
        <taxon>Pezizomycotina</taxon>
        <taxon>Pezizomycetes</taxon>
        <taxon>Pezizales</taxon>
        <taxon>Morchellaceae</taxon>
        <taxon>Morchella</taxon>
    </lineage>
</organism>
<evidence type="ECO:0000313" key="6">
    <source>
        <dbReference type="EMBL" id="RPB13456.1"/>
    </source>
</evidence>
<evidence type="ECO:0000313" key="7">
    <source>
        <dbReference type="Proteomes" id="UP000277580"/>
    </source>
</evidence>
<dbReference type="Proteomes" id="UP000277580">
    <property type="component" value="Unassembled WGS sequence"/>
</dbReference>
<dbReference type="GO" id="GO:0050295">
    <property type="term" value="F:steryl-beta-glucosidase activity"/>
    <property type="evidence" value="ECO:0007669"/>
    <property type="project" value="TreeGrafter"/>
</dbReference>
<proteinExistence type="inferred from homology"/>
<dbReference type="GO" id="GO:0000272">
    <property type="term" value="P:polysaccharide catabolic process"/>
    <property type="evidence" value="ECO:0007669"/>
    <property type="project" value="InterPro"/>
</dbReference>
<dbReference type="InterPro" id="IPR017853">
    <property type="entry name" value="GH"/>
</dbReference>
<sequence length="790" mass="87637">MSTTPYDAPPREVVVPTVSPPSTTFEPSSITIHPTANAFADSHGRTIFLRGINVSGDAKYPMENPLAGTPEFYDASTVTYVGKPFLSVEQASEWWIRLRAWGIGIVRMVITWEALEPRKMGEYDEKYIDYIYAILEKAHQAGLMVFIDGHQDVWSRYTGGSGAPIWTFHMVGLDPSTFPATCAAALDVSGASTSHSTPSGRLWPTNYSKFGPATMFTIFYAGEVYAPKAVYSGDLPEFQGENIGYVLRSAYIKAYAHLASRLSSLSNVLGYDPMNEPHPGYIALPSLHRHNENTELHLGHMPSALQSMALAAGLPTPVGYFERTWPHPSKRVRDDILNKERISAWLPGRKDIWLDEGVYILPTDKENGKFTLGPRGESYFATNPNTGKKADFEKDFYVPFLRSFKLGIARALQDSLAGRWMFVEPVPNLGPPAWAKGTNPPPGEKVCYSPHWYDIRVLYEKALWYGVSFDTLSLAGGSRKLWKHTYIGRNGLTANYADNFQRFISHLKTFRPEKPTPILIGETGIPFDMNLQSSYITGDIHIPLTQLDAIFHGMEKSLLNWTVWNLTLSHSTTATPESTPADNETSAQIQSGDNWNSEDFSLVSLHANPTVEVPLHGASNSPRDLEKPLTRAVLFGDLYLGGRLLPALLRPYPAKTAGIVINSEFFLDTLSFELRFIANPPLPPLHEAGLETTTEIFVPVYHFSGRECILTISVSGLGPEEETTIHRPHASGRTKSGIEWTWDEAEQDLAIVHDERHAGKEVSVTLRALVPGQVAVEKKNWAGALVGMFV</sequence>
<feature type="domain" description="Glycoside hydrolase family 5 C-terminal" evidence="5">
    <location>
        <begin position="650"/>
        <end position="751"/>
    </location>
</feature>
<name>A0A3N4KSG7_9PEZI</name>
<dbReference type="Gene3D" id="3.20.20.80">
    <property type="entry name" value="Glycosidases"/>
    <property type="match status" value="2"/>
</dbReference>
<dbReference type="Pfam" id="PF18564">
    <property type="entry name" value="Glyco_hydro_5_C"/>
    <property type="match status" value="1"/>
</dbReference>
<evidence type="ECO:0000256" key="2">
    <source>
        <dbReference type="ARBA" id="ARBA00022801"/>
    </source>
</evidence>
<dbReference type="EMBL" id="ML119123">
    <property type="protein sequence ID" value="RPB13456.1"/>
    <property type="molecule type" value="Genomic_DNA"/>
</dbReference>
<dbReference type="InterPro" id="IPR041036">
    <property type="entry name" value="GH5_C"/>
</dbReference>
<dbReference type="Pfam" id="PF00150">
    <property type="entry name" value="Cellulase"/>
    <property type="match status" value="1"/>
</dbReference>
<gene>
    <name evidence="6" type="ORF">P167DRAFT_558438</name>
</gene>
<dbReference type="InParanoid" id="A0A3N4KSG7"/>